<name>A0ACC2IBY4_9PLEO</name>
<dbReference type="EMBL" id="JAPHNI010000303">
    <property type="protein sequence ID" value="KAJ8112714.1"/>
    <property type="molecule type" value="Genomic_DNA"/>
</dbReference>
<gene>
    <name evidence="1" type="ORF">OPT61_g4975</name>
</gene>
<protein>
    <submittedName>
        <fullName evidence="1">Uncharacterized protein</fullName>
    </submittedName>
</protein>
<evidence type="ECO:0000313" key="1">
    <source>
        <dbReference type="EMBL" id="KAJ8112714.1"/>
    </source>
</evidence>
<reference evidence="1" key="1">
    <citation type="submission" date="2022-11" db="EMBL/GenBank/DDBJ databases">
        <title>Genome Sequence of Boeremia exigua.</title>
        <authorList>
            <person name="Buettner E."/>
        </authorList>
    </citation>
    <scope>NUCLEOTIDE SEQUENCE</scope>
    <source>
        <strain evidence="1">CU02</strain>
    </source>
</reference>
<evidence type="ECO:0000313" key="2">
    <source>
        <dbReference type="Proteomes" id="UP001153331"/>
    </source>
</evidence>
<proteinExistence type="predicted"/>
<organism evidence="1 2">
    <name type="scientific">Boeremia exigua</name>
    <dbReference type="NCBI Taxonomy" id="749465"/>
    <lineage>
        <taxon>Eukaryota</taxon>
        <taxon>Fungi</taxon>
        <taxon>Dikarya</taxon>
        <taxon>Ascomycota</taxon>
        <taxon>Pezizomycotina</taxon>
        <taxon>Dothideomycetes</taxon>
        <taxon>Pleosporomycetidae</taxon>
        <taxon>Pleosporales</taxon>
        <taxon>Pleosporineae</taxon>
        <taxon>Didymellaceae</taxon>
        <taxon>Boeremia</taxon>
    </lineage>
</organism>
<dbReference type="Proteomes" id="UP001153331">
    <property type="component" value="Unassembled WGS sequence"/>
</dbReference>
<sequence>MAPAISRPVKVQDKTKPNAYPSRRAGSSSSSSTSTFLVSTGRSTRTCAVVRRTALFDESIANAPIDMMRVEMLVHVDVAVDHARLLRKFFTSFVRTFSSPRAGGGHAQSADRAGRLNRVLHVIENLPGDAALAMA</sequence>
<accession>A0ACC2IBY4</accession>
<keyword evidence="2" id="KW-1185">Reference proteome</keyword>
<comment type="caution">
    <text evidence="1">The sequence shown here is derived from an EMBL/GenBank/DDBJ whole genome shotgun (WGS) entry which is preliminary data.</text>
</comment>